<name>A0A2P7Q223_9FIRM</name>
<proteinExistence type="predicted"/>
<dbReference type="AlphaFoldDB" id="A0A2P7Q223"/>
<comment type="caution">
    <text evidence="1">The sequence shown here is derived from an EMBL/GenBank/DDBJ whole genome shotgun (WGS) entry which is preliminary data.</text>
</comment>
<keyword evidence="2" id="KW-1185">Reference proteome</keyword>
<sequence>MRNIIILLSFFIILIVLTSCSIEKKEHTYKILNKDGYNIENRYNPPEGYSRVEADKDSFAYFLRHEKLKKYGEKSIYYNGKEKKSEGVYDSVFDIDLERKNLLHCADACYKFMGDYLYSQGKYDNIKFHFVSGGVADFGKYVKGYRVNPETGDYYEGASPSSSEDVYKKFINLVYAYSGTLSLEIDTYAVDVDDMQIGDVFVIGGTPGSKRVGHAIMVVDMAKDENNNKVFMLAQSYMPAQQTQILINKKEKEISPWYSLEKVKKENKLLSPQWTFQLNELRRFKIEN</sequence>
<reference evidence="1" key="1">
    <citation type="thesis" date="2015" institute="Rutgers" country="The State University of New Jersey, 14 College Farm Rd., New Brunswick, NJ, USA">
        <title>Ammonia toxicity in bacteria and its implications for treatment of and resource recovery from highly nitrogenous organic wastes.</title>
        <authorList>
            <person name="Luther A.K."/>
        </authorList>
    </citation>
    <scope>NUCLEOTIDE SEQUENCE</scope>
    <source>
        <strain evidence="1">RT-10B</strain>
    </source>
</reference>
<dbReference type="Pfam" id="PF16138">
    <property type="entry name" value="DUF4846"/>
    <property type="match status" value="1"/>
</dbReference>
<evidence type="ECO:0000313" key="1">
    <source>
        <dbReference type="EMBL" id="PSJ31997.1"/>
    </source>
</evidence>
<dbReference type="PROSITE" id="PS51257">
    <property type="entry name" value="PROKAR_LIPOPROTEIN"/>
    <property type="match status" value="1"/>
</dbReference>
<dbReference type="Proteomes" id="UP000241434">
    <property type="component" value="Unassembled WGS sequence"/>
</dbReference>
<dbReference type="EMBL" id="JYGE01000003">
    <property type="protein sequence ID" value="PSJ31997.1"/>
    <property type="molecule type" value="Genomic_DNA"/>
</dbReference>
<evidence type="ECO:0008006" key="3">
    <source>
        <dbReference type="Google" id="ProtNLM"/>
    </source>
</evidence>
<gene>
    <name evidence="1" type="ORF">UF10_04640</name>
</gene>
<protein>
    <recommendedName>
        <fullName evidence="3">Lipoprotein</fullName>
    </recommendedName>
</protein>
<accession>A0A2P7Q223</accession>
<dbReference type="InterPro" id="IPR032315">
    <property type="entry name" value="DUF4846"/>
</dbReference>
<organism evidence="1 2">
    <name type="scientific">Peptostreptococcus russellii</name>
    <dbReference type="NCBI Taxonomy" id="215200"/>
    <lineage>
        <taxon>Bacteria</taxon>
        <taxon>Bacillati</taxon>
        <taxon>Bacillota</taxon>
        <taxon>Clostridia</taxon>
        <taxon>Peptostreptococcales</taxon>
        <taxon>Peptostreptococcaceae</taxon>
        <taxon>Peptostreptococcus</taxon>
    </lineage>
</organism>
<evidence type="ECO:0000313" key="2">
    <source>
        <dbReference type="Proteomes" id="UP000241434"/>
    </source>
</evidence>